<comment type="caution">
    <text evidence="2">The sequence shown here is derived from an EMBL/GenBank/DDBJ whole genome shotgun (WGS) entry which is preliminary data.</text>
</comment>
<feature type="domain" description="Helitron helicase-like" evidence="1">
    <location>
        <begin position="25"/>
        <end position="108"/>
    </location>
</feature>
<proteinExistence type="predicted"/>
<evidence type="ECO:0000259" key="1">
    <source>
        <dbReference type="Pfam" id="PF14214"/>
    </source>
</evidence>
<evidence type="ECO:0000313" key="2">
    <source>
        <dbReference type="EMBL" id="GET04530.1"/>
    </source>
</evidence>
<dbReference type="Proteomes" id="UP000615446">
    <property type="component" value="Unassembled WGS sequence"/>
</dbReference>
<dbReference type="OrthoDB" id="2282872at2759"/>
<evidence type="ECO:0000313" key="3">
    <source>
        <dbReference type="Proteomes" id="UP000615446"/>
    </source>
</evidence>
<dbReference type="Pfam" id="PF14214">
    <property type="entry name" value="Helitron_like_N"/>
    <property type="match status" value="1"/>
</dbReference>
<reference evidence="2" key="1">
    <citation type="submission" date="2019-10" db="EMBL/GenBank/DDBJ databases">
        <title>Conservation and host-specific expression of non-tandemly repeated heterogenous ribosome RNA gene in arbuscular mycorrhizal fungi.</title>
        <authorList>
            <person name="Maeda T."/>
            <person name="Kobayashi Y."/>
            <person name="Nakagawa T."/>
            <person name="Ezawa T."/>
            <person name="Yamaguchi K."/>
            <person name="Bino T."/>
            <person name="Nishimoto Y."/>
            <person name="Shigenobu S."/>
            <person name="Kawaguchi M."/>
        </authorList>
    </citation>
    <scope>NUCLEOTIDE SEQUENCE</scope>
    <source>
        <strain evidence="2">HR1</strain>
    </source>
</reference>
<name>A0A8H3MEE4_9GLOM</name>
<organism evidence="2 3">
    <name type="scientific">Rhizophagus clarus</name>
    <dbReference type="NCBI Taxonomy" id="94130"/>
    <lineage>
        <taxon>Eukaryota</taxon>
        <taxon>Fungi</taxon>
        <taxon>Fungi incertae sedis</taxon>
        <taxon>Mucoromycota</taxon>
        <taxon>Glomeromycotina</taxon>
        <taxon>Glomeromycetes</taxon>
        <taxon>Glomerales</taxon>
        <taxon>Glomeraceae</taxon>
        <taxon>Rhizophagus</taxon>
    </lineage>
</organism>
<gene>
    <name evidence="2" type="ORF">RCL2_003083200</name>
</gene>
<dbReference type="AlphaFoldDB" id="A0A8H3MEE4"/>
<dbReference type="InterPro" id="IPR025476">
    <property type="entry name" value="Helitron_helicase-like"/>
</dbReference>
<protein>
    <recommendedName>
        <fullName evidence="1">Helitron helicase-like domain-containing protein</fullName>
    </recommendedName>
</protein>
<sequence length="112" mass="13393">MNLLSKDIPETIQIKVVEYSIEEKTYFNEQFLHINAMMREYNLPSLFITLTAAETKWSHLKDILKTTGNKDTNPTKRPLHTALHFTHRKRELWNHVWKKPENKQLGTTYSFY</sequence>
<dbReference type="EMBL" id="BLAL01000356">
    <property type="protein sequence ID" value="GET04530.1"/>
    <property type="molecule type" value="Genomic_DNA"/>
</dbReference>
<accession>A0A8H3MEE4</accession>